<protein>
    <submittedName>
        <fullName evidence="1">Uncharacterized protein</fullName>
    </submittedName>
</protein>
<evidence type="ECO:0000313" key="1">
    <source>
        <dbReference type="EMBL" id="GEW18980.1"/>
    </source>
</evidence>
<reference evidence="1" key="1">
    <citation type="journal article" date="2019" name="Sci. Rep.">
        <title>Draft genome of Tanacetum cinerariifolium, the natural source of mosquito coil.</title>
        <authorList>
            <person name="Yamashiro T."/>
            <person name="Shiraishi A."/>
            <person name="Satake H."/>
            <person name="Nakayama K."/>
        </authorList>
    </citation>
    <scope>NUCLEOTIDE SEQUENCE</scope>
</reference>
<accession>A0A699GSZ2</accession>
<proteinExistence type="predicted"/>
<name>A0A699GSZ2_TANCI</name>
<organism evidence="1">
    <name type="scientific">Tanacetum cinerariifolium</name>
    <name type="common">Dalmatian daisy</name>
    <name type="synonym">Chrysanthemum cinerariifolium</name>
    <dbReference type="NCBI Taxonomy" id="118510"/>
    <lineage>
        <taxon>Eukaryota</taxon>
        <taxon>Viridiplantae</taxon>
        <taxon>Streptophyta</taxon>
        <taxon>Embryophyta</taxon>
        <taxon>Tracheophyta</taxon>
        <taxon>Spermatophyta</taxon>
        <taxon>Magnoliopsida</taxon>
        <taxon>eudicotyledons</taxon>
        <taxon>Gunneridae</taxon>
        <taxon>Pentapetalae</taxon>
        <taxon>asterids</taxon>
        <taxon>campanulids</taxon>
        <taxon>Asterales</taxon>
        <taxon>Asteraceae</taxon>
        <taxon>Asteroideae</taxon>
        <taxon>Anthemideae</taxon>
        <taxon>Anthemidinae</taxon>
        <taxon>Tanacetum</taxon>
    </lineage>
</organism>
<dbReference type="EMBL" id="BKCJ010048479">
    <property type="protein sequence ID" value="GEW18980.1"/>
    <property type="molecule type" value="Genomic_DNA"/>
</dbReference>
<gene>
    <name evidence="1" type="ORF">Tci_190956</name>
</gene>
<sequence length="246" mass="28805">MFNELGYIDGRLLFTHFRTHEESLDVGLLPLMFDEDVIGFLEHVPRFTEVEVYIETSISLVKRHMMERITSKVKGMVIEEIVDHDVNDVVGKEFDGESRKSGKLSLLEWNQTNKFGKDGTAGDKDFIVFDSNDEFPPAWSAEIMITNRTKRLSDEFEFKNYWHRLTMSFWLKNSNQDSLDSLNVVNFEQEMEEILYYDIDDRDSIIDEPEEISDMFVELNQALDELDQVIEAKEPKEISVLFADYD</sequence>
<dbReference type="AlphaFoldDB" id="A0A699GSZ2"/>
<comment type="caution">
    <text evidence="1">The sequence shown here is derived from an EMBL/GenBank/DDBJ whole genome shotgun (WGS) entry which is preliminary data.</text>
</comment>